<comment type="similarity">
    <text evidence="5">Belongs to the protein kinase superfamily. Ser/Thr protein kinase family. GCN2 subfamily.</text>
</comment>
<keyword evidence="1" id="KW-0808">Transferase</keyword>
<dbReference type="PANTHER" id="PTHR11042">
    <property type="entry name" value="EUKARYOTIC TRANSLATION INITIATION FACTOR 2-ALPHA KINASE EIF2-ALPHA KINASE -RELATED"/>
    <property type="match status" value="1"/>
</dbReference>
<dbReference type="Gene3D" id="1.10.510.10">
    <property type="entry name" value="Transferase(Phosphotransferase) domain 1"/>
    <property type="match status" value="1"/>
</dbReference>
<feature type="domain" description="Protein kinase" evidence="7">
    <location>
        <begin position="14"/>
        <end position="203"/>
    </location>
</feature>
<evidence type="ECO:0000256" key="2">
    <source>
        <dbReference type="ARBA" id="ARBA00022741"/>
    </source>
</evidence>
<keyword evidence="2" id="KW-0547">Nucleotide-binding</keyword>
<dbReference type="InterPro" id="IPR008271">
    <property type="entry name" value="Ser/Thr_kinase_AS"/>
</dbReference>
<dbReference type="SUPFAM" id="SSF56112">
    <property type="entry name" value="Protein kinase-like (PK-like)"/>
    <property type="match status" value="1"/>
</dbReference>
<evidence type="ECO:0000256" key="3">
    <source>
        <dbReference type="ARBA" id="ARBA00022777"/>
    </source>
</evidence>
<dbReference type="PROSITE" id="PS00108">
    <property type="entry name" value="PROTEIN_KINASE_ST"/>
    <property type="match status" value="1"/>
</dbReference>
<keyword evidence="3" id="KW-0418">Kinase</keyword>
<dbReference type="EMBL" id="OC928866">
    <property type="protein sequence ID" value="CAD7657977.1"/>
    <property type="molecule type" value="Genomic_DNA"/>
</dbReference>
<dbReference type="EMBL" id="CAJPVJ010014041">
    <property type="protein sequence ID" value="CAG2175163.1"/>
    <property type="molecule type" value="Genomic_DNA"/>
</dbReference>
<evidence type="ECO:0000256" key="4">
    <source>
        <dbReference type="ARBA" id="ARBA00022840"/>
    </source>
</evidence>
<feature type="repeat" description="RCC1" evidence="6">
    <location>
        <begin position="7"/>
        <end position="60"/>
    </location>
</feature>
<dbReference type="PROSITE" id="PS50012">
    <property type="entry name" value="RCC1_3"/>
    <property type="match status" value="2"/>
</dbReference>
<dbReference type="Pfam" id="PF00069">
    <property type="entry name" value="Pkinase"/>
    <property type="match status" value="1"/>
</dbReference>
<name>A0A7R9MD95_9ACAR</name>
<dbReference type="InterPro" id="IPR050339">
    <property type="entry name" value="CC_SR_Kinase"/>
</dbReference>
<evidence type="ECO:0000259" key="7">
    <source>
        <dbReference type="PROSITE" id="PS50011"/>
    </source>
</evidence>
<dbReference type="InterPro" id="IPR000408">
    <property type="entry name" value="Reg_chr_condens"/>
</dbReference>
<evidence type="ECO:0000313" key="8">
    <source>
        <dbReference type="EMBL" id="CAD7657977.1"/>
    </source>
</evidence>
<keyword evidence="4" id="KW-0067">ATP-binding</keyword>
<evidence type="ECO:0000313" key="9">
    <source>
        <dbReference type="Proteomes" id="UP000728032"/>
    </source>
</evidence>
<dbReference type="Pfam" id="PF00415">
    <property type="entry name" value="RCC1"/>
    <property type="match status" value="1"/>
</dbReference>
<dbReference type="Pfam" id="PF13540">
    <property type="entry name" value="RCC1_2"/>
    <property type="match status" value="1"/>
</dbReference>
<dbReference type="InterPro" id="IPR009091">
    <property type="entry name" value="RCC1/BLIP-II"/>
</dbReference>
<evidence type="ECO:0000256" key="1">
    <source>
        <dbReference type="ARBA" id="ARBA00022679"/>
    </source>
</evidence>
<dbReference type="GO" id="GO:0005634">
    <property type="term" value="C:nucleus"/>
    <property type="evidence" value="ECO:0007669"/>
    <property type="project" value="TreeGrafter"/>
</dbReference>
<gene>
    <name evidence="8" type="ORF">ONB1V03_LOCUS14602</name>
</gene>
<dbReference type="AlphaFoldDB" id="A0A7R9MD95"/>
<dbReference type="PROSITE" id="PS50011">
    <property type="entry name" value="PROTEIN_KINASE_DOM"/>
    <property type="match status" value="1"/>
</dbReference>
<dbReference type="OrthoDB" id="6434949at2759"/>
<dbReference type="GO" id="GO:0004672">
    <property type="term" value="F:protein kinase activity"/>
    <property type="evidence" value="ECO:0007669"/>
    <property type="project" value="InterPro"/>
</dbReference>
<dbReference type="GO" id="GO:0005524">
    <property type="term" value="F:ATP binding"/>
    <property type="evidence" value="ECO:0007669"/>
    <property type="project" value="UniProtKB-KW"/>
</dbReference>
<evidence type="ECO:0000256" key="5">
    <source>
        <dbReference type="ARBA" id="ARBA00037982"/>
    </source>
</evidence>
<keyword evidence="9" id="KW-1185">Reference proteome</keyword>
<feature type="repeat" description="RCC1" evidence="6">
    <location>
        <begin position="61"/>
        <end position="110"/>
    </location>
</feature>
<proteinExistence type="inferred from homology"/>
<organism evidence="8">
    <name type="scientific">Oppiella nova</name>
    <dbReference type="NCBI Taxonomy" id="334625"/>
    <lineage>
        <taxon>Eukaryota</taxon>
        <taxon>Metazoa</taxon>
        <taxon>Ecdysozoa</taxon>
        <taxon>Arthropoda</taxon>
        <taxon>Chelicerata</taxon>
        <taxon>Arachnida</taxon>
        <taxon>Acari</taxon>
        <taxon>Acariformes</taxon>
        <taxon>Sarcoptiformes</taxon>
        <taxon>Oribatida</taxon>
        <taxon>Brachypylina</taxon>
        <taxon>Oppioidea</taxon>
        <taxon>Oppiidae</taxon>
        <taxon>Oppiella</taxon>
    </lineage>
</organism>
<dbReference type="GO" id="GO:0005737">
    <property type="term" value="C:cytoplasm"/>
    <property type="evidence" value="ECO:0007669"/>
    <property type="project" value="TreeGrafter"/>
</dbReference>
<dbReference type="InterPro" id="IPR011009">
    <property type="entry name" value="Kinase-like_dom_sf"/>
</dbReference>
<protein>
    <recommendedName>
        <fullName evidence="7">Protein kinase domain-containing protein</fullName>
    </recommendedName>
</protein>
<reference evidence="8" key="1">
    <citation type="submission" date="2020-11" db="EMBL/GenBank/DDBJ databases">
        <authorList>
            <person name="Tran Van P."/>
        </authorList>
    </citation>
    <scope>NUCLEOTIDE SEQUENCE</scope>
</reference>
<dbReference type="Gene3D" id="2.130.10.30">
    <property type="entry name" value="Regulator of chromosome condensation 1/beta-lactamase-inhibitor protein II"/>
    <property type="match status" value="1"/>
</dbReference>
<dbReference type="SUPFAM" id="SSF50985">
    <property type="entry name" value="RCC1/BLIP-II"/>
    <property type="match status" value="1"/>
</dbReference>
<evidence type="ECO:0000256" key="6">
    <source>
        <dbReference type="PROSITE-ProRule" id="PRU00235"/>
    </source>
</evidence>
<sequence length="203" mass="22808">MILTSDGYVYGWGDNLYGQLGCGPDRDMRKGDTFRVNFNPIYEIKSILCCFYSSFAITSEGQVFSWGRNAKNNLGHNSLRDIWEPQLISGLSDIKTICSGGDFSEVNDYNRLYEELHSLGSGSFGEVVVVKRKYDGLEYAIMTICWNIIHRDLKPDNILIARKVRNGRFIKLGDFGLATLHSSSPGSHTTGVGTRQYMPPEFP</sequence>
<dbReference type="Proteomes" id="UP000728032">
    <property type="component" value="Unassembled WGS sequence"/>
</dbReference>
<accession>A0A7R9MD95</accession>
<dbReference type="InterPro" id="IPR000719">
    <property type="entry name" value="Prot_kinase_dom"/>
</dbReference>